<evidence type="ECO:0000256" key="1">
    <source>
        <dbReference type="SAM" id="Phobius"/>
    </source>
</evidence>
<accession>A0A839IU11</accession>
<name>A0A839IU11_9GAMM</name>
<organism evidence="2 3">
    <name type="scientific">Oceanospirillum sediminis</name>
    <dbReference type="NCBI Taxonomy" id="2760088"/>
    <lineage>
        <taxon>Bacteria</taxon>
        <taxon>Pseudomonadati</taxon>
        <taxon>Pseudomonadota</taxon>
        <taxon>Gammaproteobacteria</taxon>
        <taxon>Oceanospirillales</taxon>
        <taxon>Oceanospirillaceae</taxon>
        <taxon>Oceanospirillum</taxon>
    </lineage>
</organism>
<evidence type="ECO:0000313" key="2">
    <source>
        <dbReference type="EMBL" id="MBB1487969.1"/>
    </source>
</evidence>
<protein>
    <submittedName>
        <fullName evidence="2">Prepilin-type N-terminal cleavage/methylation domain-containing protein</fullName>
    </submittedName>
</protein>
<sequence>MIRRLFCSGSRAVSETGFTLIEALVIMAVSSVGLLALLRFQGDINRMEMITAVQVEAHGLLQQQLEQTRIRYGTVSSGTKDDINASNTVFSLQWQRHDAFAGIYGLNQYSATIKWSDRLQKESVMTQKALIYADRALLPAERYCAAALVTEGSCSL</sequence>
<comment type="caution">
    <text evidence="2">The sequence shown here is derived from an EMBL/GenBank/DDBJ whole genome shotgun (WGS) entry which is preliminary data.</text>
</comment>
<dbReference type="PROSITE" id="PS00409">
    <property type="entry name" value="PROKAR_NTER_METHYL"/>
    <property type="match status" value="1"/>
</dbReference>
<dbReference type="EMBL" id="JACJFM010000021">
    <property type="protein sequence ID" value="MBB1487969.1"/>
    <property type="molecule type" value="Genomic_DNA"/>
</dbReference>
<dbReference type="InterPro" id="IPR012902">
    <property type="entry name" value="N_methyl_site"/>
</dbReference>
<feature type="transmembrane region" description="Helical" evidence="1">
    <location>
        <begin position="20"/>
        <end position="40"/>
    </location>
</feature>
<keyword evidence="1" id="KW-0472">Membrane</keyword>
<dbReference type="RefSeq" id="WP_182809743.1">
    <property type="nucleotide sequence ID" value="NZ_JACJFM010000021.1"/>
</dbReference>
<dbReference type="AlphaFoldDB" id="A0A839IU11"/>
<keyword evidence="1" id="KW-0812">Transmembrane</keyword>
<evidence type="ECO:0000313" key="3">
    <source>
        <dbReference type="Proteomes" id="UP000565262"/>
    </source>
</evidence>
<keyword evidence="1" id="KW-1133">Transmembrane helix</keyword>
<reference evidence="2 3" key="1">
    <citation type="submission" date="2020-08" db="EMBL/GenBank/DDBJ databases">
        <title>Oceanospirillum sp. nov. isolated from marine sediment.</title>
        <authorList>
            <person name="Ji X."/>
        </authorList>
    </citation>
    <scope>NUCLEOTIDE SEQUENCE [LARGE SCALE GENOMIC DNA]</scope>
    <source>
        <strain evidence="2 3">D5</strain>
    </source>
</reference>
<gene>
    <name evidence="2" type="ORF">H4O21_15285</name>
</gene>
<proteinExistence type="predicted"/>
<dbReference type="Pfam" id="PF07963">
    <property type="entry name" value="N_methyl"/>
    <property type="match status" value="1"/>
</dbReference>
<dbReference type="Proteomes" id="UP000565262">
    <property type="component" value="Unassembled WGS sequence"/>
</dbReference>
<keyword evidence="3" id="KW-1185">Reference proteome</keyword>